<protein>
    <recommendedName>
        <fullName evidence="3">Serine protease</fullName>
    </recommendedName>
</protein>
<name>A0AAW6FLN0_9BACT</name>
<comment type="caution">
    <text evidence="1">The sequence shown here is derived from an EMBL/GenBank/DDBJ whole genome shotgun (WGS) entry which is preliminary data.</text>
</comment>
<dbReference type="GO" id="GO:0016020">
    <property type="term" value="C:membrane"/>
    <property type="evidence" value="ECO:0007669"/>
    <property type="project" value="InterPro"/>
</dbReference>
<dbReference type="Pfam" id="PF01972">
    <property type="entry name" value="SDH_protease"/>
    <property type="match status" value="1"/>
</dbReference>
<accession>A0AAW6FLN0</accession>
<sequence length="335" mass="37785">MRDKRLNLYKQLEEQRNSKLLVYVTGTRAGLETQIASDILSKFSEHLDKIGDINKISLYLYTNGGDTLTAWSLVNLIRSFCKELEVIIPSNCFSSGTLICLGANNLIMTKQAVLGPIDPSINGPLNPTIPGIPDPNAKVPVSVEHVNAYIEMARKDFGITDQKNMTEILLNLSEKIHPLTLGQVYKSKSQIQMLAKKLMKWQALEQEKEDAIIKFLCSESGSHDYSIRRKEASESLGLHIEKPSMEQYKIIKDIFDDISKELELDNPYNPAIMLNNSNKISYSFRRGLIESIYNGTDVFLSEGILQKESFIPAPGMAPQINLSDNRTYEGWKHEN</sequence>
<dbReference type="Gene3D" id="3.90.226.10">
    <property type="entry name" value="2-enoyl-CoA Hydratase, Chain A, domain 1"/>
    <property type="match status" value="1"/>
</dbReference>
<dbReference type="EMBL" id="JAQMRD010000027">
    <property type="protein sequence ID" value="MDB9224566.1"/>
    <property type="molecule type" value="Genomic_DNA"/>
</dbReference>
<reference evidence="1" key="1">
    <citation type="submission" date="2023-01" db="EMBL/GenBank/DDBJ databases">
        <title>Human gut microbiome strain richness.</title>
        <authorList>
            <person name="Chen-Liaw A."/>
        </authorList>
    </citation>
    <scope>NUCLEOTIDE SEQUENCE</scope>
    <source>
        <strain evidence="1">RTP21484st1_B7_RTP21484_190118</strain>
    </source>
</reference>
<gene>
    <name evidence="1" type="ORF">PN645_16415</name>
</gene>
<dbReference type="PANTHER" id="PTHR35984">
    <property type="entry name" value="PERIPLASMIC SERINE PROTEASE"/>
    <property type="match status" value="1"/>
</dbReference>
<organism evidence="1 2">
    <name type="scientific">Odoribacter splanchnicus</name>
    <dbReference type="NCBI Taxonomy" id="28118"/>
    <lineage>
        <taxon>Bacteria</taxon>
        <taxon>Pseudomonadati</taxon>
        <taxon>Bacteroidota</taxon>
        <taxon>Bacteroidia</taxon>
        <taxon>Bacteroidales</taxon>
        <taxon>Odoribacteraceae</taxon>
        <taxon>Odoribacter</taxon>
    </lineage>
</organism>
<dbReference type="AlphaFoldDB" id="A0AAW6FLN0"/>
<dbReference type="PANTHER" id="PTHR35984:SF1">
    <property type="entry name" value="PERIPLASMIC SERINE PROTEASE"/>
    <property type="match status" value="1"/>
</dbReference>
<dbReference type="InterPro" id="IPR029045">
    <property type="entry name" value="ClpP/crotonase-like_dom_sf"/>
</dbReference>
<dbReference type="RefSeq" id="WP_272055024.1">
    <property type="nucleotide sequence ID" value="NZ_JAQMRB010000031.1"/>
</dbReference>
<evidence type="ECO:0000313" key="2">
    <source>
        <dbReference type="Proteomes" id="UP001212263"/>
    </source>
</evidence>
<evidence type="ECO:0000313" key="1">
    <source>
        <dbReference type="EMBL" id="MDB9224566.1"/>
    </source>
</evidence>
<proteinExistence type="predicted"/>
<dbReference type="SUPFAM" id="SSF52096">
    <property type="entry name" value="ClpP/crotonase"/>
    <property type="match status" value="1"/>
</dbReference>
<dbReference type="InterPro" id="IPR002825">
    <property type="entry name" value="Pept_S49_ser-pept_pro"/>
</dbReference>
<dbReference type="Proteomes" id="UP001212263">
    <property type="component" value="Unassembled WGS sequence"/>
</dbReference>
<evidence type="ECO:0008006" key="3">
    <source>
        <dbReference type="Google" id="ProtNLM"/>
    </source>
</evidence>